<sequence length="208" mass="24010">MAIQLYDLQERLGLNQPSKAVDWLLNAAKNEINELPPLQIPPGMINFGQNNNHNNNNLPILDFQEFRSDKQGLKIDRDNIWARNQEEWQFHQLDQNSSNAYNSSYNSNFRLDHSNLSLSNNPRMAGQHKDWYNTFGLLPFQPTLSTVVPSHHHQVFVYHNQPETSTQSYFPSSELTVDSTNSQPLTRHVHFNMTANLLPSQDNNNGNR</sequence>
<keyword evidence="5" id="KW-0539">Nucleus</keyword>
<dbReference type="PANTHER" id="PTHR31072:SF147">
    <property type="entry name" value="TRANSCRIPTION FACTOR TCP13"/>
    <property type="match status" value="1"/>
</dbReference>
<evidence type="ECO:0000313" key="7">
    <source>
        <dbReference type="EMBL" id="KAL3655045.1"/>
    </source>
</evidence>
<gene>
    <name evidence="7" type="ORF">CASFOL_000831</name>
</gene>
<organism evidence="7 8">
    <name type="scientific">Castilleja foliolosa</name>
    <dbReference type="NCBI Taxonomy" id="1961234"/>
    <lineage>
        <taxon>Eukaryota</taxon>
        <taxon>Viridiplantae</taxon>
        <taxon>Streptophyta</taxon>
        <taxon>Embryophyta</taxon>
        <taxon>Tracheophyta</taxon>
        <taxon>Spermatophyta</taxon>
        <taxon>Magnoliopsida</taxon>
        <taxon>eudicotyledons</taxon>
        <taxon>Gunneridae</taxon>
        <taxon>Pentapetalae</taxon>
        <taxon>asterids</taxon>
        <taxon>lamiids</taxon>
        <taxon>Lamiales</taxon>
        <taxon>Orobanchaceae</taxon>
        <taxon>Pedicularideae</taxon>
        <taxon>Castillejinae</taxon>
        <taxon>Castilleja</taxon>
    </lineage>
</organism>
<evidence type="ECO:0000256" key="1">
    <source>
        <dbReference type="ARBA" id="ARBA00004123"/>
    </source>
</evidence>
<dbReference type="InterPro" id="IPR005333">
    <property type="entry name" value="Transcription_factor_TCP"/>
</dbReference>
<evidence type="ECO:0000256" key="2">
    <source>
        <dbReference type="ARBA" id="ARBA00023015"/>
    </source>
</evidence>
<feature type="domain" description="TCP" evidence="6">
    <location>
        <begin position="1"/>
        <end position="35"/>
    </location>
</feature>
<evidence type="ECO:0000256" key="4">
    <source>
        <dbReference type="ARBA" id="ARBA00023163"/>
    </source>
</evidence>
<dbReference type="AlphaFoldDB" id="A0ABD3EPL6"/>
<comment type="subcellular location">
    <subcellularLocation>
        <location evidence="1">Nucleus</location>
    </subcellularLocation>
</comment>
<protein>
    <recommendedName>
        <fullName evidence="6">TCP domain-containing protein</fullName>
    </recommendedName>
</protein>
<evidence type="ECO:0000313" key="8">
    <source>
        <dbReference type="Proteomes" id="UP001632038"/>
    </source>
</evidence>
<keyword evidence="3" id="KW-0238">DNA-binding</keyword>
<comment type="caution">
    <text evidence="7">The sequence shown here is derived from an EMBL/GenBank/DDBJ whole genome shotgun (WGS) entry which is preliminary data.</text>
</comment>
<dbReference type="Proteomes" id="UP001632038">
    <property type="component" value="Unassembled WGS sequence"/>
</dbReference>
<dbReference type="Pfam" id="PF03634">
    <property type="entry name" value="TCP"/>
    <property type="match status" value="1"/>
</dbReference>
<keyword evidence="2" id="KW-0805">Transcription regulation</keyword>
<evidence type="ECO:0000256" key="5">
    <source>
        <dbReference type="ARBA" id="ARBA00023242"/>
    </source>
</evidence>
<evidence type="ECO:0000259" key="6">
    <source>
        <dbReference type="PROSITE" id="PS51369"/>
    </source>
</evidence>
<evidence type="ECO:0000256" key="3">
    <source>
        <dbReference type="ARBA" id="ARBA00023125"/>
    </source>
</evidence>
<dbReference type="InterPro" id="IPR017887">
    <property type="entry name" value="TF_TCP_subgr"/>
</dbReference>
<dbReference type="EMBL" id="JAVIJP010000002">
    <property type="protein sequence ID" value="KAL3655045.1"/>
    <property type="molecule type" value="Genomic_DNA"/>
</dbReference>
<reference evidence="8" key="1">
    <citation type="journal article" date="2024" name="IScience">
        <title>Strigolactones Initiate the Formation of Haustorium-like Structures in Castilleja.</title>
        <authorList>
            <person name="Buerger M."/>
            <person name="Peterson D."/>
            <person name="Chory J."/>
        </authorList>
    </citation>
    <scope>NUCLEOTIDE SEQUENCE [LARGE SCALE GENOMIC DNA]</scope>
</reference>
<dbReference type="GO" id="GO:0003677">
    <property type="term" value="F:DNA binding"/>
    <property type="evidence" value="ECO:0007669"/>
    <property type="project" value="UniProtKB-KW"/>
</dbReference>
<accession>A0ABD3EPL6</accession>
<proteinExistence type="predicted"/>
<dbReference type="PROSITE" id="PS51369">
    <property type="entry name" value="TCP"/>
    <property type="match status" value="1"/>
</dbReference>
<keyword evidence="4" id="KW-0804">Transcription</keyword>
<name>A0ABD3EPL6_9LAMI</name>
<dbReference type="GO" id="GO:0005634">
    <property type="term" value="C:nucleus"/>
    <property type="evidence" value="ECO:0007669"/>
    <property type="project" value="UniProtKB-SubCell"/>
</dbReference>
<dbReference type="PANTHER" id="PTHR31072">
    <property type="entry name" value="TRANSCRIPTION FACTOR TCP4-RELATED"/>
    <property type="match status" value="1"/>
</dbReference>
<keyword evidence="8" id="KW-1185">Reference proteome</keyword>